<keyword evidence="3" id="KW-0732">Signal</keyword>
<evidence type="ECO:0000313" key="5">
    <source>
        <dbReference type="EMBL" id="SIO53932.1"/>
    </source>
</evidence>
<dbReference type="InterPro" id="IPR001375">
    <property type="entry name" value="Peptidase_S9_cat"/>
</dbReference>
<name>A0A1N6KBJ2_9BURK</name>
<sequence length="867" mass="94361">MPYPSVIFRLATAALVVAVSAQSAFAQQTPAATIPAAAQPAVSGYSQPSKAILDVMLAPSLPIPVVAPSTDRALLVTYQEYPSIARVATPFLRLAGVRVEPANRSRHDTPGGYGIPACATHFDLVQFADSVARPVALPAGVCATRAHWSVDGKRFAFENVTAHSVDLWVGDGVTGAVHRIPGVQLNPMFGDELNWMPDQTTLLVKRVPAHSGPAPTAAEAVESPSIQESDGRRGQSSTYEARDTLNSASDEAQFDYYATSQLALVDAGTGKVTPLGAPALYDGLAPAPDGRHLLVTTIQRPYSYVTTAERFPHDYTVWDISNRSHIATRLITSRPLADRVPVAGVPLGPRSFSWRPTEPATLIWAEALDGGDWNVDVPERDKVMMLKAPFDAAPREVTRLHQRYAGFAWTSQPDLELLSEYDHNRHWQRTFMVDVDAPQVTQHLLWDMSSDELYADPGTPVTKPLPNGFRVVRVENGAIFLDGDGASPAGNRPFLDRLVLTTLKTERLFRSDKAALERFVAFTGDGTQSFLTWHQTPNDPPNLFVRTLGTQVGDAPEGEARYASSSTALTHLADPTPVVRQIKKRLVRYKRADGLDLSFTLYTPPGYQEGTRVPAILYAYPLDYADAATAGQVSGSEQTFTRLRDYRLMLLAGYAIIDNVSFPVIGDPKRAYDTYNEQLVADAKAAVDEAVRLGVVDPDRIGVTGHSHGALMTANLLAHSDLFRAGVATSGSYNKTLTPFGFQNERRSVWQAQDVYLKVSPFFYADKLKTPLLIVHGEDDANPGTTPLQATLLYEALRGNGGTTRLVMLPHEPHWYTALESNEQLAYEMQRWFDRYVKNAPPRAAAAQSAAPAADASGAKAGAAHAE</sequence>
<dbReference type="Gene3D" id="3.40.50.1820">
    <property type="entry name" value="alpha/beta hydrolase"/>
    <property type="match status" value="1"/>
</dbReference>
<dbReference type="PANTHER" id="PTHR42776:SF28">
    <property type="entry name" value="GLUTAMYL ENDOPEPTIDASE, CHLOROPLASTIC-RELATED"/>
    <property type="match status" value="1"/>
</dbReference>
<dbReference type="GO" id="GO:0006508">
    <property type="term" value="P:proteolysis"/>
    <property type="evidence" value="ECO:0007669"/>
    <property type="project" value="InterPro"/>
</dbReference>
<gene>
    <name evidence="5" type="ORF">SAMN05444168_6692</name>
</gene>
<organism evidence="5 6">
    <name type="scientific">Paraburkholderia phenazinium</name>
    <dbReference type="NCBI Taxonomy" id="60549"/>
    <lineage>
        <taxon>Bacteria</taxon>
        <taxon>Pseudomonadati</taxon>
        <taxon>Pseudomonadota</taxon>
        <taxon>Betaproteobacteria</taxon>
        <taxon>Burkholderiales</taxon>
        <taxon>Burkholderiaceae</taxon>
        <taxon>Paraburkholderia</taxon>
    </lineage>
</organism>
<dbReference type="Pfam" id="PF00326">
    <property type="entry name" value="Peptidase_S9"/>
    <property type="match status" value="1"/>
</dbReference>
<evidence type="ECO:0000259" key="4">
    <source>
        <dbReference type="Pfam" id="PF00326"/>
    </source>
</evidence>
<feature type="domain" description="Peptidase S9 prolyl oligopeptidase catalytic" evidence="4">
    <location>
        <begin position="672"/>
        <end position="839"/>
    </location>
</feature>
<feature type="signal peptide" evidence="3">
    <location>
        <begin position="1"/>
        <end position="26"/>
    </location>
</feature>
<evidence type="ECO:0000256" key="3">
    <source>
        <dbReference type="SAM" id="SignalP"/>
    </source>
</evidence>
<dbReference type="PANTHER" id="PTHR42776">
    <property type="entry name" value="SERINE PEPTIDASE S9 FAMILY MEMBER"/>
    <property type="match status" value="1"/>
</dbReference>
<feature type="compositionally biased region" description="Polar residues" evidence="2">
    <location>
        <begin position="224"/>
        <end position="240"/>
    </location>
</feature>
<protein>
    <submittedName>
        <fullName evidence="5">Glutamyl peptidase. Serine peptidase. MEROPS family S09D</fullName>
    </submittedName>
</protein>
<accession>A0A1N6KBJ2</accession>
<dbReference type="InterPro" id="IPR029058">
    <property type="entry name" value="AB_hydrolase_fold"/>
</dbReference>
<reference evidence="5 6" key="1">
    <citation type="submission" date="2016-11" db="EMBL/GenBank/DDBJ databases">
        <authorList>
            <person name="Jaros S."/>
            <person name="Januszkiewicz K."/>
            <person name="Wedrychowicz H."/>
        </authorList>
    </citation>
    <scope>NUCLEOTIDE SEQUENCE [LARGE SCALE GENOMIC DNA]</scope>
    <source>
        <strain evidence="5 6">GAS86</strain>
    </source>
</reference>
<evidence type="ECO:0000256" key="2">
    <source>
        <dbReference type="SAM" id="MobiDB-lite"/>
    </source>
</evidence>
<feature type="chain" id="PRO_5012387719" evidence="3">
    <location>
        <begin position="27"/>
        <end position="867"/>
    </location>
</feature>
<dbReference type="AlphaFoldDB" id="A0A1N6KBJ2"/>
<evidence type="ECO:0000313" key="6">
    <source>
        <dbReference type="Proteomes" id="UP000184693"/>
    </source>
</evidence>
<dbReference type="EMBL" id="FSRM01000002">
    <property type="protein sequence ID" value="SIO53932.1"/>
    <property type="molecule type" value="Genomic_DNA"/>
</dbReference>
<proteinExistence type="predicted"/>
<dbReference type="OrthoDB" id="6388416at2"/>
<dbReference type="InterPro" id="IPR011042">
    <property type="entry name" value="6-blade_b-propeller_TolB-like"/>
</dbReference>
<feature type="region of interest" description="Disordered" evidence="2">
    <location>
        <begin position="845"/>
        <end position="867"/>
    </location>
</feature>
<evidence type="ECO:0000256" key="1">
    <source>
        <dbReference type="ARBA" id="ARBA00022801"/>
    </source>
</evidence>
<dbReference type="SUPFAM" id="SSF53474">
    <property type="entry name" value="alpha/beta-Hydrolases"/>
    <property type="match status" value="1"/>
</dbReference>
<dbReference type="GO" id="GO:0004252">
    <property type="term" value="F:serine-type endopeptidase activity"/>
    <property type="evidence" value="ECO:0007669"/>
    <property type="project" value="TreeGrafter"/>
</dbReference>
<feature type="region of interest" description="Disordered" evidence="2">
    <location>
        <begin position="209"/>
        <end position="240"/>
    </location>
</feature>
<dbReference type="SUPFAM" id="SSF82171">
    <property type="entry name" value="DPP6 N-terminal domain-like"/>
    <property type="match status" value="1"/>
</dbReference>
<keyword evidence="1" id="KW-0378">Hydrolase</keyword>
<dbReference type="Gene3D" id="2.120.10.30">
    <property type="entry name" value="TolB, C-terminal domain"/>
    <property type="match status" value="1"/>
</dbReference>
<dbReference type="Proteomes" id="UP000184693">
    <property type="component" value="Unassembled WGS sequence"/>
</dbReference>
<dbReference type="RefSeq" id="WP_074268477.1">
    <property type="nucleotide sequence ID" value="NZ_FSRM01000002.1"/>
</dbReference>